<evidence type="ECO:0000259" key="1">
    <source>
        <dbReference type="Pfam" id="PF09623"/>
    </source>
</evidence>
<evidence type="ECO:0000313" key="3">
    <source>
        <dbReference type="Proteomes" id="UP000607197"/>
    </source>
</evidence>
<sequence length="156" mass="17347">MARIWVTNGTPTMPGILNPVTAACDRGYVPDEVWVLSNPGVAEYVAKATDRFEVIVDAYGGDTDVSVHDLDDETDFPDIIEFYRSTIEAARETGDTIAVDVTPGRKFMSAIAFQAGFKFDADHVFYFHRKAGGYYGQFYAEIPRTATDLIDFKEVL</sequence>
<protein>
    <recommendedName>
        <fullName evidence="1">CRISPR system ring nuclease SSO2081-like domain-containing protein</fullName>
    </recommendedName>
</protein>
<proteinExistence type="predicted"/>
<dbReference type="Proteomes" id="UP000607197">
    <property type="component" value="Unassembled WGS sequence"/>
</dbReference>
<reference evidence="2" key="2">
    <citation type="submission" date="2020-09" db="EMBL/GenBank/DDBJ databases">
        <authorList>
            <person name="Sun Q."/>
            <person name="Ohkuma M."/>
        </authorList>
    </citation>
    <scope>NUCLEOTIDE SEQUENCE</scope>
    <source>
        <strain evidence="2">JCM 19596</strain>
    </source>
</reference>
<reference evidence="2" key="1">
    <citation type="journal article" date="2014" name="Int. J. Syst. Evol. Microbiol.">
        <title>Complete genome sequence of Corynebacterium casei LMG S-19264T (=DSM 44701T), isolated from a smear-ripened cheese.</title>
        <authorList>
            <consortium name="US DOE Joint Genome Institute (JGI-PGF)"/>
            <person name="Walter F."/>
            <person name="Albersmeier A."/>
            <person name="Kalinowski J."/>
            <person name="Ruckert C."/>
        </authorList>
    </citation>
    <scope>NUCLEOTIDE SEQUENCE</scope>
    <source>
        <strain evidence="2">JCM 19596</strain>
    </source>
</reference>
<dbReference type="PROSITE" id="PS51257">
    <property type="entry name" value="PROKAR_LIPOPROTEIN"/>
    <property type="match status" value="1"/>
</dbReference>
<organism evidence="2 3">
    <name type="scientific">Halocalculus aciditolerans</name>
    <dbReference type="NCBI Taxonomy" id="1383812"/>
    <lineage>
        <taxon>Archaea</taxon>
        <taxon>Methanobacteriati</taxon>
        <taxon>Methanobacteriota</taxon>
        <taxon>Stenosarchaea group</taxon>
        <taxon>Halobacteria</taxon>
        <taxon>Halobacteriales</taxon>
        <taxon>Halobacteriaceae</taxon>
        <taxon>Halocalculus</taxon>
    </lineage>
</organism>
<dbReference type="AlphaFoldDB" id="A0A830F565"/>
<dbReference type="EMBL" id="BMPG01000003">
    <property type="protein sequence ID" value="GGL64152.1"/>
    <property type="molecule type" value="Genomic_DNA"/>
</dbReference>
<evidence type="ECO:0000313" key="2">
    <source>
        <dbReference type="EMBL" id="GGL64152.1"/>
    </source>
</evidence>
<dbReference type="Gene3D" id="3.40.50.10770">
    <property type="entry name" value="Hypothetical protein VC1899 like domain (Restriction endonuclease-like)"/>
    <property type="match status" value="1"/>
</dbReference>
<dbReference type="InterPro" id="IPR019092">
    <property type="entry name" value="SSO2081-like_dom"/>
</dbReference>
<comment type="caution">
    <text evidence="2">The sequence shown here is derived from an EMBL/GenBank/DDBJ whole genome shotgun (WGS) entry which is preliminary data.</text>
</comment>
<accession>A0A830F565</accession>
<feature type="domain" description="CRISPR system ring nuclease SSO2081-like" evidence="1">
    <location>
        <begin position="59"/>
        <end position="128"/>
    </location>
</feature>
<name>A0A830F565_9EURY</name>
<keyword evidence="3" id="KW-1185">Reference proteome</keyword>
<dbReference type="Pfam" id="PF09623">
    <property type="entry name" value="Cas_NE0113"/>
    <property type="match status" value="1"/>
</dbReference>
<dbReference type="RefSeq" id="WP_229774051.1">
    <property type="nucleotide sequence ID" value="NZ_BMPG01000003.1"/>
</dbReference>
<gene>
    <name evidence="2" type="ORF">GCM10009039_22490</name>
</gene>